<organism evidence="5 6">
    <name type="scientific">Rhizopus stolonifer</name>
    <name type="common">Rhizopus nigricans</name>
    <dbReference type="NCBI Taxonomy" id="4846"/>
    <lineage>
        <taxon>Eukaryota</taxon>
        <taxon>Fungi</taxon>
        <taxon>Fungi incertae sedis</taxon>
        <taxon>Mucoromycota</taxon>
        <taxon>Mucoromycotina</taxon>
        <taxon>Mucoromycetes</taxon>
        <taxon>Mucorales</taxon>
        <taxon>Mucorineae</taxon>
        <taxon>Rhizopodaceae</taxon>
        <taxon>Rhizopus</taxon>
    </lineage>
</organism>
<sequence>MNTAAKDIKRHTVALNEFHYLEPGLDQQKQTLTHWKTIEDYYRNHLNALQKEIEKATEQNQKLTDAREELVQEVLKLHKKSTELISKNEELTRTIAEKENHISAFMYHPLPETKEPIQGVTLVDKPYSPPTPPPNTSSIDTPSETSKPSQEPEEQPKAPVVNKEPGLFRKISLRLSTRKRRQQDDPPLQISEPINIPSPPKSMDAIVPTTSVSEPLIHPAAVVATSPIEHLKLVDSNKRKKNLVFGNDLVQQARSENTLIPSIVTNCIREVELRGFSVEGIYRKSGTLSQIKELQDAIEKHKNPKFSKYSDINVITSVLKLYFRELPTPLISNKFILPLDVDSQERLNKTHALFQTMPNECYQTIKLLMQHLRRVHQNNSANRMPSKNLAVIFGPTLMRFTAGNEEQQMRDMIDTVDYIILQSHLLFY</sequence>
<feature type="region of interest" description="Disordered" evidence="3">
    <location>
        <begin position="122"/>
        <end position="203"/>
    </location>
</feature>
<comment type="caution">
    <text evidence="5">The sequence shown here is derived from an EMBL/GenBank/DDBJ whole genome shotgun (WGS) entry which is preliminary data.</text>
</comment>
<dbReference type="AlphaFoldDB" id="A0A367KPR2"/>
<accession>A0A367KPR2</accession>
<dbReference type="InterPro" id="IPR050729">
    <property type="entry name" value="Rho-GAP"/>
</dbReference>
<evidence type="ECO:0000259" key="4">
    <source>
        <dbReference type="PROSITE" id="PS50238"/>
    </source>
</evidence>
<dbReference type="PANTHER" id="PTHR23176:SF128">
    <property type="entry name" value="RHO GTPASE-ACTIVATING PROTEIN RGD1"/>
    <property type="match status" value="1"/>
</dbReference>
<dbReference type="InterPro" id="IPR008936">
    <property type="entry name" value="Rho_GTPase_activation_prot"/>
</dbReference>
<proteinExistence type="predicted"/>
<evidence type="ECO:0000256" key="2">
    <source>
        <dbReference type="SAM" id="Coils"/>
    </source>
</evidence>
<dbReference type="GO" id="GO:0007165">
    <property type="term" value="P:signal transduction"/>
    <property type="evidence" value="ECO:0007669"/>
    <property type="project" value="InterPro"/>
</dbReference>
<dbReference type="SMART" id="SM00324">
    <property type="entry name" value="RhoGAP"/>
    <property type="match status" value="1"/>
</dbReference>
<dbReference type="CDD" id="cd00159">
    <property type="entry name" value="RhoGAP"/>
    <property type="match status" value="1"/>
</dbReference>
<feature type="coiled-coil region" evidence="2">
    <location>
        <begin position="39"/>
        <end position="80"/>
    </location>
</feature>
<keyword evidence="1" id="KW-0343">GTPase activation</keyword>
<dbReference type="InterPro" id="IPR000198">
    <property type="entry name" value="RhoGAP_dom"/>
</dbReference>
<dbReference type="Proteomes" id="UP000253551">
    <property type="component" value="Unassembled WGS sequence"/>
</dbReference>
<dbReference type="PROSITE" id="PS50238">
    <property type="entry name" value="RHOGAP"/>
    <property type="match status" value="1"/>
</dbReference>
<evidence type="ECO:0000313" key="6">
    <source>
        <dbReference type="Proteomes" id="UP000253551"/>
    </source>
</evidence>
<dbReference type="GO" id="GO:0005737">
    <property type="term" value="C:cytoplasm"/>
    <property type="evidence" value="ECO:0007669"/>
    <property type="project" value="TreeGrafter"/>
</dbReference>
<dbReference type="STRING" id="4846.A0A367KPR2"/>
<evidence type="ECO:0000256" key="1">
    <source>
        <dbReference type="ARBA" id="ARBA00022468"/>
    </source>
</evidence>
<keyword evidence="2" id="KW-0175">Coiled coil</keyword>
<name>A0A367KPR2_RHIST</name>
<dbReference type="Pfam" id="PF00620">
    <property type="entry name" value="RhoGAP"/>
    <property type="match status" value="1"/>
</dbReference>
<evidence type="ECO:0000256" key="3">
    <source>
        <dbReference type="SAM" id="MobiDB-lite"/>
    </source>
</evidence>
<keyword evidence="6" id="KW-1185">Reference proteome</keyword>
<dbReference type="Gene3D" id="1.10.555.10">
    <property type="entry name" value="Rho GTPase activation protein"/>
    <property type="match status" value="1"/>
</dbReference>
<reference evidence="5 6" key="1">
    <citation type="journal article" date="2018" name="G3 (Bethesda)">
        <title>Phylogenetic and Phylogenomic Definition of Rhizopus Species.</title>
        <authorList>
            <person name="Gryganskyi A.P."/>
            <person name="Golan J."/>
            <person name="Dolatabadi S."/>
            <person name="Mondo S."/>
            <person name="Robb S."/>
            <person name="Idnurm A."/>
            <person name="Muszewska A."/>
            <person name="Steczkiewicz K."/>
            <person name="Masonjones S."/>
            <person name="Liao H.L."/>
            <person name="Gajdeczka M.T."/>
            <person name="Anike F."/>
            <person name="Vuek A."/>
            <person name="Anishchenko I.M."/>
            <person name="Voigt K."/>
            <person name="de Hoog G.S."/>
            <person name="Smith M.E."/>
            <person name="Heitman J."/>
            <person name="Vilgalys R."/>
            <person name="Stajich J.E."/>
        </authorList>
    </citation>
    <scope>NUCLEOTIDE SEQUENCE [LARGE SCALE GENOMIC DNA]</scope>
    <source>
        <strain evidence="5 6">LSU 92-RS-03</strain>
    </source>
</reference>
<dbReference type="GO" id="GO:0005096">
    <property type="term" value="F:GTPase activator activity"/>
    <property type="evidence" value="ECO:0007669"/>
    <property type="project" value="UniProtKB-KW"/>
</dbReference>
<gene>
    <name evidence="5" type="ORF">CU098_003904</name>
</gene>
<evidence type="ECO:0000313" key="5">
    <source>
        <dbReference type="EMBL" id="RCI04186.1"/>
    </source>
</evidence>
<dbReference type="SUPFAM" id="SSF48350">
    <property type="entry name" value="GTPase activation domain, GAP"/>
    <property type="match status" value="1"/>
</dbReference>
<dbReference type="EMBL" id="PJQM01000760">
    <property type="protein sequence ID" value="RCI04186.1"/>
    <property type="molecule type" value="Genomic_DNA"/>
</dbReference>
<dbReference type="OrthoDB" id="79452at2759"/>
<dbReference type="PANTHER" id="PTHR23176">
    <property type="entry name" value="RHO/RAC/CDC GTPASE-ACTIVATING PROTEIN"/>
    <property type="match status" value="1"/>
</dbReference>
<feature type="domain" description="Rho-GAP" evidence="4">
    <location>
        <begin position="247"/>
        <end position="427"/>
    </location>
</feature>
<protein>
    <recommendedName>
        <fullName evidence="4">Rho-GAP domain-containing protein</fullName>
    </recommendedName>
</protein>